<evidence type="ECO:0000256" key="1">
    <source>
        <dbReference type="SAM" id="MobiDB-lite"/>
    </source>
</evidence>
<proteinExistence type="predicted"/>
<organism evidence="2">
    <name type="scientific">Polaromonas hydrogenivorans</name>
    <dbReference type="NCBI Taxonomy" id="335476"/>
    <lineage>
        <taxon>Bacteria</taxon>
        <taxon>Pseudomonadati</taxon>
        <taxon>Pseudomonadota</taxon>
        <taxon>Betaproteobacteria</taxon>
        <taxon>Burkholderiales</taxon>
        <taxon>Comamonadaceae</taxon>
        <taxon>Polaromonas</taxon>
    </lineage>
</organism>
<dbReference type="RefSeq" id="WP_349280195.1">
    <property type="nucleotide sequence ID" value="NZ_CBCSCU010000086.1"/>
</dbReference>
<gene>
    <name evidence="2" type="ORF">ABLV49_03395</name>
</gene>
<protein>
    <recommendedName>
        <fullName evidence="3">DUF465 domain-containing protein</fullName>
    </recommendedName>
</protein>
<evidence type="ECO:0008006" key="3">
    <source>
        <dbReference type="Google" id="ProtNLM"/>
    </source>
</evidence>
<feature type="region of interest" description="Disordered" evidence="1">
    <location>
        <begin position="35"/>
        <end position="64"/>
    </location>
</feature>
<dbReference type="AlphaFoldDB" id="A0AAU7LVD4"/>
<feature type="compositionally biased region" description="Basic and acidic residues" evidence="1">
    <location>
        <begin position="35"/>
        <end position="46"/>
    </location>
</feature>
<accession>A0AAU7LVD4</accession>
<evidence type="ECO:0000313" key="2">
    <source>
        <dbReference type="EMBL" id="XBP70868.1"/>
    </source>
</evidence>
<dbReference type="EMBL" id="CP157675">
    <property type="protein sequence ID" value="XBP70868.1"/>
    <property type="molecule type" value="Genomic_DNA"/>
</dbReference>
<sequence length="64" mass="7593">MHKHHQNLERLCQKLQFRYGEDDGLVMQLKHELESLESRQSKDDPQANRGRRKQDKEVSSAPVH</sequence>
<name>A0AAU7LVD4_9BURK</name>
<reference evidence="2" key="1">
    <citation type="submission" date="2024-05" db="EMBL/GenBank/DDBJ databases">
        <authorList>
            <person name="Bunk B."/>
            <person name="Swiderski J."/>
            <person name="Sproer C."/>
            <person name="Thiel V."/>
        </authorList>
    </citation>
    <scope>NUCLEOTIDE SEQUENCE</scope>
    <source>
        <strain evidence="2">DSM 17735</strain>
    </source>
</reference>